<gene>
    <name evidence="2" type="ORF">ERICIII_01365</name>
</gene>
<keyword evidence="1" id="KW-1133">Transmembrane helix</keyword>
<dbReference type="AlphaFoldDB" id="A0A2L1TXZ6"/>
<evidence type="ECO:0000313" key="2">
    <source>
        <dbReference type="EMBL" id="AVF25557.1"/>
    </source>
</evidence>
<proteinExistence type="predicted"/>
<feature type="transmembrane region" description="Helical" evidence="1">
    <location>
        <begin position="29"/>
        <end position="46"/>
    </location>
</feature>
<reference evidence="3" key="1">
    <citation type="submission" date="2017-02" db="EMBL/GenBank/DDBJ databases">
        <title>Delineation of Paenibacillus larvae strains originating from foulbrood outbreaks.</title>
        <authorList>
            <person name="Beims H."/>
            <person name="Bunk B."/>
            <person name="Sproeer C."/>
            <person name="Mohr K.I."/>
            <person name="Pradella S."/>
            <person name="Guenther G."/>
            <person name="Rohde M."/>
            <person name="von der Ohe W."/>
            <person name="Steinert M."/>
        </authorList>
    </citation>
    <scope>NUCLEOTIDE SEQUENCE [LARGE SCALE GENOMIC DNA]</scope>
    <source>
        <strain evidence="3">Eric_III</strain>
    </source>
</reference>
<keyword evidence="1" id="KW-0812">Transmembrane</keyword>
<name>A0A2L1TXZ6_9BACL</name>
<accession>A0A2L1TXZ6</accession>
<dbReference type="EMBL" id="CP019655">
    <property type="protein sequence ID" value="AVF25557.1"/>
    <property type="molecule type" value="Genomic_DNA"/>
</dbReference>
<evidence type="ECO:0000313" key="3">
    <source>
        <dbReference type="Proteomes" id="UP000239833"/>
    </source>
</evidence>
<evidence type="ECO:0000256" key="1">
    <source>
        <dbReference type="SAM" id="Phobius"/>
    </source>
</evidence>
<protein>
    <submittedName>
        <fullName evidence="2">Uncharacterized protein</fullName>
    </submittedName>
</protein>
<dbReference type="Proteomes" id="UP000239833">
    <property type="component" value="Chromosome"/>
</dbReference>
<sequence length="50" mass="5732">MKLRPVTYALLILVPTLNLLIFYVLKQPLWAWIVAVIVLICAAFTMKKTT</sequence>
<keyword evidence="1" id="KW-0472">Membrane</keyword>
<feature type="transmembrane region" description="Helical" evidence="1">
    <location>
        <begin position="7"/>
        <end position="23"/>
    </location>
</feature>
<organism evidence="2 3">
    <name type="scientific">Paenibacillus larvae subsp. larvae</name>
    <dbReference type="NCBI Taxonomy" id="147375"/>
    <lineage>
        <taxon>Bacteria</taxon>
        <taxon>Bacillati</taxon>
        <taxon>Bacillota</taxon>
        <taxon>Bacilli</taxon>
        <taxon>Bacillales</taxon>
        <taxon>Paenibacillaceae</taxon>
        <taxon>Paenibacillus</taxon>
    </lineage>
</organism>